<evidence type="ECO:0000313" key="3">
    <source>
        <dbReference type="Proteomes" id="UP000323144"/>
    </source>
</evidence>
<dbReference type="EMBL" id="CP043026">
    <property type="protein sequence ID" value="QEH61829.1"/>
    <property type="molecule type" value="Genomic_DNA"/>
</dbReference>
<proteinExistence type="predicted"/>
<reference evidence="2 3" key="1">
    <citation type="submission" date="2019-08" db="EMBL/GenBank/DDBJ databases">
        <title>Complete genome sequence of Spiroplasma chinense CCH (DSM 19755).</title>
        <authorList>
            <person name="Shen H.-Y."/>
            <person name="Lin Y.-C."/>
            <person name="Chou L."/>
            <person name="Kuo C.-H."/>
        </authorList>
    </citation>
    <scope>NUCLEOTIDE SEQUENCE [LARGE SCALE GENOMIC DNA]</scope>
    <source>
        <strain evidence="2 3">CCH</strain>
    </source>
</reference>
<dbReference type="AlphaFoldDB" id="A0A5B9Y559"/>
<name>A0A5B9Y559_9MOLU</name>
<feature type="compositionally biased region" description="Low complexity" evidence="1">
    <location>
        <begin position="131"/>
        <end position="174"/>
    </location>
</feature>
<dbReference type="Proteomes" id="UP000323144">
    <property type="component" value="Chromosome"/>
</dbReference>
<organism evidence="2 3">
    <name type="scientific">Spiroplasma chinense</name>
    <dbReference type="NCBI Taxonomy" id="216932"/>
    <lineage>
        <taxon>Bacteria</taxon>
        <taxon>Bacillati</taxon>
        <taxon>Mycoplasmatota</taxon>
        <taxon>Mollicutes</taxon>
        <taxon>Entomoplasmatales</taxon>
        <taxon>Spiroplasmataceae</taxon>
        <taxon>Spiroplasma</taxon>
    </lineage>
</organism>
<accession>A0A5B9Y559</accession>
<feature type="compositionally biased region" description="Basic and acidic residues" evidence="1">
    <location>
        <begin position="20"/>
        <end position="42"/>
    </location>
</feature>
<sequence>MAKANAADSKKSLTGLKKSGSKEKMSSGKALKRPEVLPEKHSKVNLLAQSKQMLSVKKGKGDISALPKGVQDSVKNKERIESIINSGVYENNVEALKKRYDIDGKPLTLKRAQALTEERNVFFAANRKKSGSSSSLPPKTSKANVATKKSATAKSTAKPAAKKTATTAKKTTKK</sequence>
<feature type="region of interest" description="Disordered" evidence="1">
    <location>
        <begin position="126"/>
        <end position="174"/>
    </location>
</feature>
<gene>
    <name evidence="2" type="ORF">SCHIN_v1c06320</name>
</gene>
<evidence type="ECO:0000313" key="2">
    <source>
        <dbReference type="EMBL" id="QEH61829.1"/>
    </source>
</evidence>
<evidence type="ECO:0000256" key="1">
    <source>
        <dbReference type="SAM" id="MobiDB-lite"/>
    </source>
</evidence>
<feature type="region of interest" description="Disordered" evidence="1">
    <location>
        <begin position="1"/>
        <end position="42"/>
    </location>
</feature>
<dbReference type="RefSeq" id="WP_166508214.1">
    <property type="nucleotide sequence ID" value="NZ_CP043026.1"/>
</dbReference>
<keyword evidence="3" id="KW-1185">Reference proteome</keyword>
<dbReference type="KEGG" id="schi:SCHIN_v1c06320"/>
<protein>
    <submittedName>
        <fullName evidence="2">Uncharacterized protein</fullName>
    </submittedName>
</protein>